<organism evidence="1">
    <name type="scientific">marine metagenome</name>
    <dbReference type="NCBI Taxonomy" id="408172"/>
    <lineage>
        <taxon>unclassified sequences</taxon>
        <taxon>metagenomes</taxon>
        <taxon>ecological metagenomes</taxon>
    </lineage>
</organism>
<dbReference type="EMBL" id="UINC01006181">
    <property type="protein sequence ID" value="SVA25977.1"/>
    <property type="molecule type" value="Genomic_DNA"/>
</dbReference>
<proteinExistence type="predicted"/>
<evidence type="ECO:0000313" key="1">
    <source>
        <dbReference type="EMBL" id="SVA25977.1"/>
    </source>
</evidence>
<protein>
    <submittedName>
        <fullName evidence="1">Uncharacterized protein</fullName>
    </submittedName>
</protein>
<gene>
    <name evidence="1" type="ORF">METZ01_LOCUS78831</name>
</gene>
<name>A0A381UF62_9ZZZZ</name>
<reference evidence="1" key="1">
    <citation type="submission" date="2018-05" db="EMBL/GenBank/DDBJ databases">
        <authorList>
            <person name="Lanie J.A."/>
            <person name="Ng W.-L."/>
            <person name="Kazmierczak K.M."/>
            <person name="Andrzejewski T.M."/>
            <person name="Davidsen T.M."/>
            <person name="Wayne K.J."/>
            <person name="Tettelin H."/>
            <person name="Glass J.I."/>
            <person name="Rusch D."/>
            <person name="Podicherti R."/>
            <person name="Tsui H.-C.T."/>
            <person name="Winkler M.E."/>
        </authorList>
    </citation>
    <scope>NUCLEOTIDE SEQUENCE</scope>
</reference>
<sequence length="25" mass="3097">MGYYWTIKQDVELQQYLLQNPSSKY</sequence>
<dbReference type="AlphaFoldDB" id="A0A381UF62"/>
<accession>A0A381UF62</accession>